<proteinExistence type="predicted"/>
<evidence type="ECO:0000313" key="1">
    <source>
        <dbReference type="EMBL" id="KAI5676065.1"/>
    </source>
</evidence>
<keyword evidence="2" id="KW-1185">Reference proteome</keyword>
<accession>A0ACC0BTW4</accession>
<evidence type="ECO:0000313" key="2">
    <source>
        <dbReference type="Proteomes" id="UP001060085"/>
    </source>
</evidence>
<dbReference type="EMBL" id="CM044702">
    <property type="protein sequence ID" value="KAI5676065.1"/>
    <property type="molecule type" value="Genomic_DNA"/>
</dbReference>
<comment type="caution">
    <text evidence="1">The sequence shown here is derived from an EMBL/GenBank/DDBJ whole genome shotgun (WGS) entry which is preliminary data.</text>
</comment>
<dbReference type="Proteomes" id="UP001060085">
    <property type="component" value="Linkage Group LG02"/>
</dbReference>
<protein>
    <submittedName>
        <fullName evidence="1">Uncharacterized protein</fullName>
    </submittedName>
</protein>
<gene>
    <name evidence="1" type="ORF">M9H77_07015</name>
</gene>
<organism evidence="1 2">
    <name type="scientific">Catharanthus roseus</name>
    <name type="common">Madagascar periwinkle</name>
    <name type="synonym">Vinca rosea</name>
    <dbReference type="NCBI Taxonomy" id="4058"/>
    <lineage>
        <taxon>Eukaryota</taxon>
        <taxon>Viridiplantae</taxon>
        <taxon>Streptophyta</taxon>
        <taxon>Embryophyta</taxon>
        <taxon>Tracheophyta</taxon>
        <taxon>Spermatophyta</taxon>
        <taxon>Magnoliopsida</taxon>
        <taxon>eudicotyledons</taxon>
        <taxon>Gunneridae</taxon>
        <taxon>Pentapetalae</taxon>
        <taxon>asterids</taxon>
        <taxon>lamiids</taxon>
        <taxon>Gentianales</taxon>
        <taxon>Apocynaceae</taxon>
        <taxon>Rauvolfioideae</taxon>
        <taxon>Vinceae</taxon>
        <taxon>Catharanthinae</taxon>
        <taxon>Catharanthus</taxon>
    </lineage>
</organism>
<name>A0ACC0BTW4_CATRO</name>
<sequence>MPEEMNSYREMIIDTTGPNFIPHEETNHEEPPNLVAKMFFDMLNAVETPLVEGDARHLVLSACADLLYIKNIWDDEIQEKISEVSQSGLELKYRGYDHFVLAHQAEQVSFLPYPGSKRPRTN</sequence>
<reference evidence="2" key="1">
    <citation type="journal article" date="2023" name="Nat. Plants">
        <title>Single-cell RNA sequencing provides a high-resolution roadmap for understanding the multicellular compartmentation of specialized metabolism.</title>
        <authorList>
            <person name="Sun S."/>
            <person name="Shen X."/>
            <person name="Li Y."/>
            <person name="Li Y."/>
            <person name="Wang S."/>
            <person name="Li R."/>
            <person name="Zhang H."/>
            <person name="Shen G."/>
            <person name="Guo B."/>
            <person name="Wei J."/>
            <person name="Xu J."/>
            <person name="St-Pierre B."/>
            <person name="Chen S."/>
            <person name="Sun C."/>
        </authorList>
    </citation>
    <scope>NUCLEOTIDE SEQUENCE [LARGE SCALE GENOMIC DNA]</scope>
</reference>